<reference evidence="2" key="1">
    <citation type="submission" date="2023-03" db="EMBL/GenBank/DDBJ databases">
        <title>Complete genome of Cladonia borealis.</title>
        <authorList>
            <person name="Park H."/>
        </authorList>
    </citation>
    <scope>NUCLEOTIDE SEQUENCE</scope>
    <source>
        <strain evidence="2">ANT050790</strain>
    </source>
</reference>
<dbReference type="EMBL" id="JAFEKC020000017">
    <property type="protein sequence ID" value="KAK0510276.1"/>
    <property type="molecule type" value="Genomic_DNA"/>
</dbReference>
<sequence>MLDHLRFLQENSRLLLSLEESQKVGSVLGNVSNFVCEDIPVRDIEPYTGRLRPLLADLGLFRKWKELCCKEHKGICDAPADMAGFSLRLIDVQRRLIVTECRNVSFVALSYVWGTNTKPCLTQSTKSAFQREGSLNENSLPATIYDAIKVTLALGERYLWVDSCCIVQDDEQDKLKYVPRMDLIYGLASVTIVATSGISAEAGLPGVKQGSRSRVQEPFTVKGIQLIETLDPNGNGEVGSYVGESVWNERGWTFQERLLSRRALVFTDEQVYWECEKALWSEDSHREFTSVPMIYRHTIDDEFPRQPLNADTAEFERLYRILVEKYSGRHFKNEEDYLNGFAGILQNFKRLYNEDFVWGLPESLFSSALT</sequence>
<keyword evidence="3" id="KW-1185">Reference proteome</keyword>
<evidence type="ECO:0000313" key="2">
    <source>
        <dbReference type="EMBL" id="KAK0510276.1"/>
    </source>
</evidence>
<proteinExistence type="predicted"/>
<dbReference type="Pfam" id="PF06985">
    <property type="entry name" value="HET"/>
    <property type="match status" value="1"/>
</dbReference>
<dbReference type="AlphaFoldDB" id="A0AA39QYR4"/>
<gene>
    <name evidence="2" type="ORF">JMJ35_007670</name>
</gene>
<accession>A0AA39QYR4</accession>
<dbReference type="InterPro" id="IPR010730">
    <property type="entry name" value="HET"/>
</dbReference>
<organism evidence="2 3">
    <name type="scientific">Cladonia borealis</name>
    <dbReference type="NCBI Taxonomy" id="184061"/>
    <lineage>
        <taxon>Eukaryota</taxon>
        <taxon>Fungi</taxon>
        <taxon>Dikarya</taxon>
        <taxon>Ascomycota</taxon>
        <taxon>Pezizomycotina</taxon>
        <taxon>Lecanoromycetes</taxon>
        <taxon>OSLEUM clade</taxon>
        <taxon>Lecanoromycetidae</taxon>
        <taxon>Lecanorales</taxon>
        <taxon>Lecanorineae</taxon>
        <taxon>Cladoniaceae</taxon>
        <taxon>Cladonia</taxon>
    </lineage>
</organism>
<evidence type="ECO:0000313" key="3">
    <source>
        <dbReference type="Proteomes" id="UP001166286"/>
    </source>
</evidence>
<feature type="domain" description="Heterokaryon incompatibility" evidence="1">
    <location>
        <begin position="106"/>
        <end position="256"/>
    </location>
</feature>
<name>A0AA39QYR4_9LECA</name>
<protein>
    <recommendedName>
        <fullName evidence="1">Heterokaryon incompatibility domain-containing protein</fullName>
    </recommendedName>
</protein>
<evidence type="ECO:0000259" key="1">
    <source>
        <dbReference type="Pfam" id="PF06985"/>
    </source>
</evidence>
<dbReference type="Proteomes" id="UP001166286">
    <property type="component" value="Unassembled WGS sequence"/>
</dbReference>
<dbReference type="PANTHER" id="PTHR33112:SF12">
    <property type="entry name" value="HETEROKARYON INCOMPATIBILITY DOMAIN-CONTAINING PROTEIN"/>
    <property type="match status" value="1"/>
</dbReference>
<dbReference type="PANTHER" id="PTHR33112">
    <property type="entry name" value="DOMAIN PROTEIN, PUTATIVE-RELATED"/>
    <property type="match status" value="1"/>
</dbReference>
<comment type="caution">
    <text evidence="2">The sequence shown here is derived from an EMBL/GenBank/DDBJ whole genome shotgun (WGS) entry which is preliminary data.</text>
</comment>